<dbReference type="Pfam" id="PF03765">
    <property type="entry name" value="CRAL_TRIO_N"/>
    <property type="match status" value="1"/>
</dbReference>
<sequence>MTATTTNGAAPLPGRVDTLTDKENEGLKKTWLRLVEVFQQKGVAWTPPPKVQEAPKETKKASRWGFGGGKKESSESKDLFLGTTANPEWLSLPLEKALPLVPGEALAVTFWNMVAGDNPDAVVLRFLRARKWDLDAGYNMLMNCLRWRIVMRVDDITALGETGIRNELEVLKPGMGDSFISNLHSNKSVLGGPDKDGRGISYINVRFHKKEDQDFEVIKLMTLYVMETSRMIVHQPVESSCIVFNLEGFTLANMDFEFVKFLLHCFEAYYPETLGSCLIHKAPWVFSTVWTMITPLLDPVVASKIHFTKNITELSGFVDEKVLPPFLTGTEEIKKNTDKFPSPPAGSLDRTKTPEYQDYEDMVREYLHETQTWAKSDVPAKDPKRKEQALNYRHATIKAESYLRARTSYHDFGLADVEQGRLLLKFCGKVPTQDITDSV</sequence>
<dbReference type="InterPro" id="IPR036865">
    <property type="entry name" value="CRAL-TRIO_dom_sf"/>
</dbReference>
<dbReference type="InterPro" id="IPR052432">
    <property type="entry name" value="PITP/CRAL-TRIO"/>
</dbReference>
<feature type="region of interest" description="Disordered" evidence="1">
    <location>
        <begin position="46"/>
        <end position="78"/>
    </location>
</feature>
<accession>A0A163IUP2</accession>
<gene>
    <name evidence="3" type="primary">ABSGL_00783.1 scaffold 958</name>
</gene>
<dbReference type="InterPro" id="IPR001251">
    <property type="entry name" value="CRAL-TRIO_dom"/>
</dbReference>
<dbReference type="PROSITE" id="PS50191">
    <property type="entry name" value="CRAL_TRIO"/>
    <property type="match status" value="1"/>
</dbReference>
<dbReference type="InterPro" id="IPR011074">
    <property type="entry name" value="CRAL/TRIO_N_dom"/>
</dbReference>
<dbReference type="Proteomes" id="UP000078561">
    <property type="component" value="Unassembled WGS sequence"/>
</dbReference>
<dbReference type="CDD" id="cd00170">
    <property type="entry name" value="SEC14"/>
    <property type="match status" value="1"/>
</dbReference>
<feature type="domain" description="CRAL-TRIO" evidence="2">
    <location>
        <begin position="177"/>
        <end position="335"/>
    </location>
</feature>
<feature type="compositionally biased region" description="Basic and acidic residues" evidence="1">
    <location>
        <begin position="69"/>
        <end position="78"/>
    </location>
</feature>
<dbReference type="SUPFAM" id="SSF46938">
    <property type="entry name" value="CRAL/TRIO N-terminal domain"/>
    <property type="match status" value="1"/>
</dbReference>
<evidence type="ECO:0000256" key="1">
    <source>
        <dbReference type="SAM" id="MobiDB-lite"/>
    </source>
</evidence>
<reference evidence="3" key="1">
    <citation type="submission" date="2016-04" db="EMBL/GenBank/DDBJ databases">
        <authorList>
            <person name="Evans L.H."/>
            <person name="Alamgir A."/>
            <person name="Owens N."/>
            <person name="Weber N.D."/>
            <person name="Virtaneva K."/>
            <person name="Barbian K."/>
            <person name="Babar A."/>
            <person name="Rosenke K."/>
        </authorList>
    </citation>
    <scope>NUCLEOTIDE SEQUENCE [LARGE SCALE GENOMIC DNA]</scope>
    <source>
        <strain evidence="3">CBS 101.48</strain>
    </source>
</reference>
<evidence type="ECO:0000259" key="2">
    <source>
        <dbReference type="PROSITE" id="PS50191"/>
    </source>
</evidence>
<dbReference type="FunCoup" id="A0A163IUP2">
    <property type="interactions" value="152"/>
</dbReference>
<organism evidence="3">
    <name type="scientific">Absidia glauca</name>
    <name type="common">Pin mould</name>
    <dbReference type="NCBI Taxonomy" id="4829"/>
    <lineage>
        <taxon>Eukaryota</taxon>
        <taxon>Fungi</taxon>
        <taxon>Fungi incertae sedis</taxon>
        <taxon>Mucoromycota</taxon>
        <taxon>Mucoromycotina</taxon>
        <taxon>Mucoromycetes</taxon>
        <taxon>Mucorales</taxon>
        <taxon>Cunninghamellaceae</taxon>
        <taxon>Absidia</taxon>
    </lineage>
</organism>
<feature type="region of interest" description="Disordered" evidence="1">
    <location>
        <begin position="1"/>
        <end position="22"/>
    </location>
</feature>
<keyword evidence="4" id="KW-1185">Reference proteome</keyword>
<dbReference type="AlphaFoldDB" id="A0A163IUP2"/>
<evidence type="ECO:0000313" key="4">
    <source>
        <dbReference type="Proteomes" id="UP000078561"/>
    </source>
</evidence>
<evidence type="ECO:0000313" key="3">
    <source>
        <dbReference type="EMBL" id="SAL95454.1"/>
    </source>
</evidence>
<proteinExistence type="predicted"/>
<dbReference type="OrthoDB" id="43460at2759"/>
<dbReference type="PANTHER" id="PTHR46590:SF1">
    <property type="entry name" value="PHOSPHATIDYLINOSITOL TRANSFER PROTEIN CSR1"/>
    <property type="match status" value="1"/>
</dbReference>
<protein>
    <recommendedName>
        <fullName evidence="2">CRAL-TRIO domain-containing protein</fullName>
    </recommendedName>
</protein>
<dbReference type="SMART" id="SM01100">
    <property type="entry name" value="CRAL_TRIO_N"/>
    <property type="match status" value="1"/>
</dbReference>
<dbReference type="PANTHER" id="PTHR46590">
    <property type="entry name" value="PHOSPHATIDYLINOSITOL TRANSFER PROTEIN CSR1-RELATED"/>
    <property type="match status" value="1"/>
</dbReference>
<dbReference type="InParanoid" id="A0A163IUP2"/>
<dbReference type="SUPFAM" id="SSF52087">
    <property type="entry name" value="CRAL/TRIO domain"/>
    <property type="match status" value="1"/>
</dbReference>
<feature type="region of interest" description="Disordered" evidence="1">
    <location>
        <begin position="334"/>
        <end position="354"/>
    </location>
</feature>
<dbReference type="Gene3D" id="3.40.525.10">
    <property type="entry name" value="CRAL-TRIO lipid binding domain"/>
    <property type="match status" value="1"/>
</dbReference>
<name>A0A163IUP2_ABSGL</name>
<dbReference type="Pfam" id="PF00650">
    <property type="entry name" value="CRAL_TRIO"/>
    <property type="match status" value="1"/>
</dbReference>
<dbReference type="EMBL" id="LT550334">
    <property type="protein sequence ID" value="SAL95454.1"/>
    <property type="molecule type" value="Genomic_DNA"/>
</dbReference>
<dbReference type="STRING" id="4829.A0A163IUP2"/>
<dbReference type="InterPro" id="IPR036273">
    <property type="entry name" value="CRAL/TRIO_N_dom_sf"/>
</dbReference>
<dbReference type="OMA" id="FMAQYRS"/>
<dbReference type="SMART" id="SM00516">
    <property type="entry name" value="SEC14"/>
    <property type="match status" value="1"/>
</dbReference>